<protein>
    <recommendedName>
        <fullName evidence="4">HTH APSES-type domain-containing protein</fullName>
    </recommendedName>
</protein>
<dbReference type="GO" id="GO:0003677">
    <property type="term" value="F:DNA binding"/>
    <property type="evidence" value="ECO:0007669"/>
    <property type="project" value="InterPro"/>
</dbReference>
<dbReference type="GO" id="GO:0030435">
    <property type="term" value="P:sporulation resulting in formation of a cellular spore"/>
    <property type="evidence" value="ECO:0007669"/>
    <property type="project" value="UniProtKB-KW"/>
</dbReference>
<dbReference type="InterPro" id="IPR037548">
    <property type="entry name" value="Bqt4"/>
</dbReference>
<organism evidence="5 6">
    <name type="scientific">Ascodesmis nigricans</name>
    <dbReference type="NCBI Taxonomy" id="341454"/>
    <lineage>
        <taxon>Eukaryota</taxon>
        <taxon>Fungi</taxon>
        <taxon>Dikarya</taxon>
        <taxon>Ascomycota</taxon>
        <taxon>Pezizomycotina</taxon>
        <taxon>Pezizomycetes</taxon>
        <taxon>Pezizales</taxon>
        <taxon>Ascodesmidaceae</taxon>
        <taxon>Ascodesmis</taxon>
    </lineage>
</organism>
<dbReference type="Proteomes" id="UP000298138">
    <property type="component" value="Unassembled WGS sequence"/>
</dbReference>
<name>A0A4V3SJ23_9PEZI</name>
<feature type="domain" description="HTH APSES-type" evidence="4">
    <location>
        <begin position="53"/>
        <end position="160"/>
    </location>
</feature>
<sequence length="390" mass="43001">MSVPRSLPKRVNPNLKTPPPHHELVDNRRLGQTNLGEKGTMGGPFSYVHLRVALPHPLEEQELFGSGAPESYFLMRRSKDGFVSSTGMFKATFPWARKSEEEAEKIFVKFNYPKTSRDETAGNLWVDPTDALEIARDYGILPWIEALLDNEPVMPSDHRKRCDITPPPPYFRPGELDKAAALAPPLTPGTRRRSTRSMSPGKRVSPRKSRASKAAPVRESPLKKEVTPISETQEEEVASITTTAETILTSVVPTVNGHSLTTPVKKDQPVSVEVGEEVETNGDVAVKTTHVKVQLPPGVSGEPPSAESTEAMLARAREMVEEAKKIDSQSPAASKRKAEDDEEVDAEEEERKAKKAKVLEEQLRKERVKNRALIGLTATLALGALLPYVL</sequence>
<evidence type="ECO:0000256" key="3">
    <source>
        <dbReference type="SAM" id="MobiDB-lite"/>
    </source>
</evidence>
<feature type="region of interest" description="Disordered" evidence="3">
    <location>
        <begin position="320"/>
        <end position="354"/>
    </location>
</feature>
<evidence type="ECO:0000256" key="1">
    <source>
        <dbReference type="ARBA" id="ARBA00022969"/>
    </source>
</evidence>
<dbReference type="InterPro" id="IPR036887">
    <property type="entry name" value="HTH_APSES_sf"/>
</dbReference>
<dbReference type="GO" id="GO:0070197">
    <property type="term" value="P:meiotic attachment of telomere to nuclear envelope"/>
    <property type="evidence" value="ECO:0007669"/>
    <property type="project" value="InterPro"/>
</dbReference>
<evidence type="ECO:0000313" key="5">
    <source>
        <dbReference type="EMBL" id="TGZ82355.1"/>
    </source>
</evidence>
<evidence type="ECO:0000313" key="6">
    <source>
        <dbReference type="Proteomes" id="UP000298138"/>
    </source>
</evidence>
<gene>
    <name evidence="5" type="ORF">EX30DRAFT_339641</name>
</gene>
<accession>A0A4V3SJ23</accession>
<dbReference type="SMART" id="SM01252">
    <property type="entry name" value="KilA-N"/>
    <property type="match status" value="1"/>
</dbReference>
<dbReference type="EMBL" id="ML220115">
    <property type="protein sequence ID" value="TGZ82355.1"/>
    <property type="molecule type" value="Genomic_DNA"/>
</dbReference>
<keyword evidence="6" id="KW-1185">Reference proteome</keyword>
<dbReference type="InParanoid" id="A0A4V3SJ23"/>
<dbReference type="PANTHER" id="PTHR38044">
    <property type="entry name" value="BOUQUET FORMATION PROTEIN 4"/>
    <property type="match status" value="1"/>
</dbReference>
<proteinExistence type="predicted"/>
<dbReference type="STRING" id="341454.A0A4V3SJ23"/>
<dbReference type="OrthoDB" id="5346159at2759"/>
<keyword evidence="2" id="KW-0183">Conidiation</keyword>
<keyword evidence="1" id="KW-0749">Sporulation</keyword>
<dbReference type="InterPro" id="IPR003163">
    <property type="entry name" value="Tscrpt_reg_HTH_APSES-type"/>
</dbReference>
<dbReference type="AlphaFoldDB" id="A0A4V3SJ23"/>
<dbReference type="PROSITE" id="PS51299">
    <property type="entry name" value="HTH_APSES"/>
    <property type="match status" value="1"/>
</dbReference>
<dbReference type="GO" id="GO:0044820">
    <property type="term" value="P:mitotic telomere tethering at nuclear periphery"/>
    <property type="evidence" value="ECO:0007669"/>
    <property type="project" value="TreeGrafter"/>
</dbReference>
<dbReference type="GO" id="GO:1990862">
    <property type="term" value="C:nuclear membrane complex Bqt3-Bqt4"/>
    <property type="evidence" value="ECO:0007669"/>
    <property type="project" value="InterPro"/>
</dbReference>
<dbReference type="GO" id="GO:0048315">
    <property type="term" value="P:conidium formation"/>
    <property type="evidence" value="ECO:0007669"/>
    <property type="project" value="UniProtKB-KW"/>
</dbReference>
<feature type="region of interest" description="Disordered" evidence="3">
    <location>
        <begin position="155"/>
        <end position="236"/>
    </location>
</feature>
<dbReference type="InterPro" id="IPR018004">
    <property type="entry name" value="KilA/APSES_HTH"/>
</dbReference>
<feature type="region of interest" description="Disordered" evidence="3">
    <location>
        <begin position="1"/>
        <end position="28"/>
    </location>
</feature>
<evidence type="ECO:0000259" key="4">
    <source>
        <dbReference type="PROSITE" id="PS51299"/>
    </source>
</evidence>
<dbReference type="SUPFAM" id="SSF54616">
    <property type="entry name" value="DNA-binding domain of Mlu1-box binding protein MBP1"/>
    <property type="match status" value="1"/>
</dbReference>
<evidence type="ECO:0000256" key="2">
    <source>
        <dbReference type="ARBA" id="ARBA00023321"/>
    </source>
</evidence>
<reference evidence="5 6" key="1">
    <citation type="submission" date="2019-04" db="EMBL/GenBank/DDBJ databases">
        <title>Comparative genomics and transcriptomics to analyze fruiting body development in filamentous ascomycetes.</title>
        <authorList>
            <consortium name="DOE Joint Genome Institute"/>
            <person name="Lutkenhaus R."/>
            <person name="Traeger S."/>
            <person name="Breuer J."/>
            <person name="Kuo A."/>
            <person name="Lipzen A."/>
            <person name="Pangilinan J."/>
            <person name="Dilworth D."/>
            <person name="Sandor L."/>
            <person name="Poggeler S."/>
            <person name="Barry K."/>
            <person name="Grigoriev I.V."/>
            <person name="Nowrousian M."/>
        </authorList>
    </citation>
    <scope>NUCLEOTIDE SEQUENCE [LARGE SCALE GENOMIC DNA]</scope>
    <source>
        <strain evidence="5 6">CBS 389.68</strain>
    </source>
</reference>
<dbReference type="PANTHER" id="PTHR38044:SF1">
    <property type="entry name" value="BOUQUET FORMATION PROTEIN 4"/>
    <property type="match status" value="1"/>
</dbReference>